<dbReference type="GO" id="GO:0005576">
    <property type="term" value="C:extracellular region"/>
    <property type="evidence" value="ECO:0007669"/>
    <property type="project" value="UniProtKB-SubCell"/>
</dbReference>
<name>A0AAD8VWA7_LOLMU</name>
<dbReference type="PANTHER" id="PTHR31692:SF13">
    <property type="entry name" value="OS04G0328900 PROTEIN"/>
    <property type="match status" value="1"/>
</dbReference>
<accession>A0AAD8VWA7</accession>
<dbReference type="InterPro" id="IPR005453">
    <property type="entry name" value="Allergen_Lolp2"/>
</dbReference>
<proteinExistence type="inferred from homology"/>
<reference evidence="5" key="1">
    <citation type="submission" date="2023-07" db="EMBL/GenBank/DDBJ databases">
        <title>A chromosome-level genome assembly of Lolium multiflorum.</title>
        <authorList>
            <person name="Chen Y."/>
            <person name="Copetti D."/>
            <person name="Kolliker R."/>
            <person name="Studer B."/>
        </authorList>
    </citation>
    <scope>NUCLEOTIDE SEQUENCE</scope>
    <source>
        <strain evidence="5">02402/16</strain>
        <tissue evidence="5">Leaf</tissue>
    </source>
</reference>
<dbReference type="SUPFAM" id="SSF49590">
    <property type="entry name" value="PHL pollen allergen"/>
    <property type="match status" value="1"/>
</dbReference>
<dbReference type="AlphaFoldDB" id="A0AAD8VWA7"/>
<dbReference type="Proteomes" id="UP001231189">
    <property type="component" value="Unassembled WGS sequence"/>
</dbReference>
<comment type="similarity">
    <text evidence="2">Belongs to the expansin family. Expansin B subfamily.</text>
</comment>
<evidence type="ECO:0000256" key="3">
    <source>
        <dbReference type="ARBA" id="ARBA00022525"/>
    </source>
</evidence>
<dbReference type="InterPro" id="IPR036749">
    <property type="entry name" value="Expansin_CBD_sf"/>
</dbReference>
<comment type="subcellular location">
    <subcellularLocation>
        <location evidence="1">Secreted</location>
    </subcellularLocation>
</comment>
<dbReference type="PROSITE" id="PS50843">
    <property type="entry name" value="EXPANSIN_CBD"/>
    <property type="match status" value="1"/>
</dbReference>
<feature type="domain" description="Expansin-like CBD" evidence="4">
    <location>
        <begin position="102"/>
        <end position="183"/>
    </location>
</feature>
<dbReference type="PANTHER" id="PTHR31692">
    <property type="entry name" value="EXPANSIN-B3"/>
    <property type="match status" value="1"/>
</dbReference>
<evidence type="ECO:0000313" key="5">
    <source>
        <dbReference type="EMBL" id="KAK1626042.1"/>
    </source>
</evidence>
<evidence type="ECO:0000256" key="1">
    <source>
        <dbReference type="ARBA" id="ARBA00004613"/>
    </source>
</evidence>
<protein>
    <recommendedName>
        <fullName evidence="4">Expansin-like CBD domain-containing protein</fullName>
    </recommendedName>
</protein>
<dbReference type="Pfam" id="PF01357">
    <property type="entry name" value="Expansin_C"/>
    <property type="match status" value="1"/>
</dbReference>
<sequence>MPTRLSLAVAQALFPSDRPGRYKRLRHGRSAAHPRINTPTPSITDSQPTAAAHIYTQEPSNKFRMASSSSRMLAAAALAALFVGAMCEAPVTFTVEKGSDEKNLALSIKYNKEGDSMAEVELKEHGSNEWLALKKNGDGVWEIKSDKPLKGPFNFRFVSEKGMRNVFDDVVPAEFKVGTTYKPEE</sequence>
<gene>
    <name evidence="5" type="ORF">QYE76_000357</name>
</gene>
<keyword evidence="3" id="KW-0964">Secreted</keyword>
<organism evidence="5 6">
    <name type="scientific">Lolium multiflorum</name>
    <name type="common">Italian ryegrass</name>
    <name type="synonym">Lolium perenne subsp. multiflorum</name>
    <dbReference type="NCBI Taxonomy" id="4521"/>
    <lineage>
        <taxon>Eukaryota</taxon>
        <taxon>Viridiplantae</taxon>
        <taxon>Streptophyta</taxon>
        <taxon>Embryophyta</taxon>
        <taxon>Tracheophyta</taxon>
        <taxon>Spermatophyta</taxon>
        <taxon>Magnoliopsida</taxon>
        <taxon>Liliopsida</taxon>
        <taxon>Poales</taxon>
        <taxon>Poaceae</taxon>
        <taxon>BOP clade</taxon>
        <taxon>Pooideae</taxon>
        <taxon>Poodae</taxon>
        <taxon>Poeae</taxon>
        <taxon>Poeae Chloroplast Group 2 (Poeae type)</taxon>
        <taxon>Loliodinae</taxon>
        <taxon>Loliinae</taxon>
        <taxon>Lolium</taxon>
    </lineage>
</organism>
<dbReference type="InterPro" id="IPR007117">
    <property type="entry name" value="Expansin_CBD"/>
</dbReference>
<evidence type="ECO:0000259" key="4">
    <source>
        <dbReference type="PROSITE" id="PS50843"/>
    </source>
</evidence>
<dbReference type="Gene3D" id="2.60.40.760">
    <property type="entry name" value="Expansin, cellulose-binding-like domain"/>
    <property type="match status" value="1"/>
</dbReference>
<comment type="caution">
    <text evidence="5">The sequence shown here is derived from an EMBL/GenBank/DDBJ whole genome shotgun (WGS) entry which is preliminary data.</text>
</comment>
<evidence type="ECO:0000256" key="2">
    <source>
        <dbReference type="ARBA" id="ARBA00005650"/>
    </source>
</evidence>
<keyword evidence="6" id="KW-1185">Reference proteome</keyword>
<dbReference type="EMBL" id="JAUUTY010000005">
    <property type="protein sequence ID" value="KAK1626042.1"/>
    <property type="molecule type" value="Genomic_DNA"/>
</dbReference>
<dbReference type="PRINTS" id="PR01637">
    <property type="entry name" value="LOLP2ALLERGN"/>
</dbReference>
<evidence type="ECO:0000313" key="6">
    <source>
        <dbReference type="Proteomes" id="UP001231189"/>
    </source>
</evidence>